<dbReference type="RefSeq" id="WP_258857387.1">
    <property type="nucleotide sequence ID" value="NZ_JANUGV010000004.1"/>
</dbReference>
<feature type="transmembrane region" description="Helical" evidence="7">
    <location>
        <begin position="288"/>
        <end position="314"/>
    </location>
</feature>
<keyword evidence="4" id="KW-0769">Symport</keyword>
<feature type="transmembrane region" description="Helical" evidence="7">
    <location>
        <begin position="148"/>
        <end position="165"/>
    </location>
</feature>
<dbReference type="Pfam" id="PF01566">
    <property type="entry name" value="Nramp"/>
    <property type="match status" value="1"/>
</dbReference>
<evidence type="ECO:0000256" key="2">
    <source>
        <dbReference type="ARBA" id="ARBA00022448"/>
    </source>
</evidence>
<protein>
    <submittedName>
        <fullName evidence="8">Nramp family divalent metal transporter</fullName>
    </submittedName>
</protein>
<proteinExistence type="predicted"/>
<keyword evidence="3 7" id="KW-0812">Transmembrane</keyword>
<keyword evidence="6 7" id="KW-0472">Membrane</keyword>
<feature type="transmembrane region" description="Helical" evidence="7">
    <location>
        <begin position="360"/>
        <end position="381"/>
    </location>
</feature>
<dbReference type="EMBL" id="JANUGV010000004">
    <property type="protein sequence ID" value="MCS0609748.1"/>
    <property type="molecule type" value="Genomic_DNA"/>
</dbReference>
<evidence type="ECO:0000256" key="1">
    <source>
        <dbReference type="ARBA" id="ARBA00004141"/>
    </source>
</evidence>
<keyword evidence="2" id="KW-0813">Transport</keyword>
<comment type="caution">
    <text evidence="8">The sequence shown here is derived from an EMBL/GenBank/DDBJ whole genome shotgun (WGS) entry which is preliminary data.</text>
</comment>
<feature type="transmembrane region" description="Helical" evidence="7">
    <location>
        <begin position="240"/>
        <end position="262"/>
    </location>
</feature>
<dbReference type="Proteomes" id="UP001205861">
    <property type="component" value="Unassembled WGS sequence"/>
</dbReference>
<dbReference type="PANTHER" id="PTHR11706:SF33">
    <property type="entry name" value="NATURAL RESISTANCE-ASSOCIATED MACROPHAGE PROTEIN 2"/>
    <property type="match status" value="1"/>
</dbReference>
<evidence type="ECO:0000256" key="4">
    <source>
        <dbReference type="ARBA" id="ARBA00022847"/>
    </source>
</evidence>
<feature type="transmembrane region" description="Helical" evidence="7">
    <location>
        <begin position="402"/>
        <end position="423"/>
    </location>
</feature>
<reference evidence="8 9" key="1">
    <citation type="submission" date="2022-08" db="EMBL/GenBank/DDBJ databases">
        <title>Reclassification of Massilia species as members of the genera Telluria, Duganella, Pseudoduganella, Mokoshia gen. nov. and Zemynaea gen. nov. using orthogonal and non-orthogonal genome-based approaches.</title>
        <authorList>
            <person name="Bowman J.P."/>
        </authorList>
    </citation>
    <scope>NUCLEOTIDE SEQUENCE [LARGE SCALE GENOMIC DNA]</scope>
    <source>
        <strain evidence="8 9">JCM 31607</strain>
    </source>
</reference>
<comment type="subcellular location">
    <subcellularLocation>
        <location evidence="1">Membrane</location>
        <topology evidence="1">Multi-pass membrane protein</topology>
    </subcellularLocation>
</comment>
<evidence type="ECO:0000313" key="9">
    <source>
        <dbReference type="Proteomes" id="UP001205861"/>
    </source>
</evidence>
<feature type="transmembrane region" description="Helical" evidence="7">
    <location>
        <begin position="335"/>
        <end position="354"/>
    </location>
</feature>
<organism evidence="8 9">
    <name type="scientific">Massilia solisilvae</name>
    <dbReference type="NCBI Taxonomy" id="1811225"/>
    <lineage>
        <taxon>Bacteria</taxon>
        <taxon>Pseudomonadati</taxon>
        <taxon>Pseudomonadota</taxon>
        <taxon>Betaproteobacteria</taxon>
        <taxon>Burkholderiales</taxon>
        <taxon>Oxalobacteraceae</taxon>
        <taxon>Telluria group</taxon>
        <taxon>Massilia</taxon>
    </lineage>
</organism>
<keyword evidence="9" id="KW-1185">Reference proteome</keyword>
<name>A0ABT2BMK6_9BURK</name>
<dbReference type="PANTHER" id="PTHR11706">
    <property type="entry name" value="SOLUTE CARRIER PROTEIN FAMILY 11 MEMBER"/>
    <property type="match status" value="1"/>
</dbReference>
<gene>
    <name evidence="8" type="ORF">NX773_16395</name>
</gene>
<feature type="transmembrane region" description="Helical" evidence="7">
    <location>
        <begin position="41"/>
        <end position="61"/>
    </location>
</feature>
<evidence type="ECO:0000256" key="5">
    <source>
        <dbReference type="ARBA" id="ARBA00022989"/>
    </source>
</evidence>
<feature type="transmembrane region" description="Helical" evidence="7">
    <location>
        <begin position="185"/>
        <end position="204"/>
    </location>
</feature>
<dbReference type="NCBIfam" id="NF037982">
    <property type="entry name" value="Nramp_1"/>
    <property type="match status" value="1"/>
</dbReference>
<keyword evidence="5 7" id="KW-1133">Transmembrane helix</keyword>
<evidence type="ECO:0000256" key="3">
    <source>
        <dbReference type="ARBA" id="ARBA00022692"/>
    </source>
</evidence>
<accession>A0ABT2BMK6</accession>
<evidence type="ECO:0000256" key="6">
    <source>
        <dbReference type="ARBA" id="ARBA00023136"/>
    </source>
</evidence>
<feature type="transmembrane region" description="Helical" evidence="7">
    <location>
        <begin position="121"/>
        <end position="141"/>
    </location>
</feature>
<dbReference type="InterPro" id="IPR001046">
    <property type="entry name" value="NRAMP_fam"/>
</dbReference>
<evidence type="ECO:0000256" key="7">
    <source>
        <dbReference type="SAM" id="Phobius"/>
    </source>
</evidence>
<sequence>MKPEWKEALRQVGPGFITGVADDDPSGIATYSQAGARFGTAMLWVSLFTFPLMAAVQEISARIGRVSGHGLAGNIRRHYPPGLMYMVVVLIAISNIINIGADIGGMAASMELVLGRDRLHLYPVAISVVSVVALTVLSYSAYSSLLKWLGLCVFAYVGIVFFVQIPWPEVARDTLVPRLQFSHGYLSMLTAVLGTTISPYLFVWQSSLEVEEQRNTPHEAPVRIAPSQARQQFMKIRVDTYLGMAVSNAVMFFIILTAAVTLNAHGITQVESAEQAARALEPVAGRHAFLLFAIGVIGTGMLAVPTLAGSLGYAMGEAFRWRTGLDYKPYQARRFYAVIAVATLLGMAMNFIGIDPIRALIASAVINGILSVPLLFLLLSIARNPKVMGRFVIPRRLAVPGWITAVLMACSAGLTLVDLGLSLA</sequence>
<feature type="transmembrane region" description="Helical" evidence="7">
    <location>
        <begin position="82"/>
        <end position="101"/>
    </location>
</feature>
<evidence type="ECO:0000313" key="8">
    <source>
        <dbReference type="EMBL" id="MCS0609748.1"/>
    </source>
</evidence>